<dbReference type="Pfam" id="PF07715">
    <property type="entry name" value="Plug"/>
    <property type="match status" value="1"/>
</dbReference>
<protein>
    <submittedName>
        <fullName evidence="12">TonB-dependent receptor</fullName>
    </submittedName>
</protein>
<feature type="domain" description="Outer membrane protein beta-barrel" evidence="11">
    <location>
        <begin position="398"/>
        <end position="795"/>
    </location>
</feature>
<evidence type="ECO:0000256" key="1">
    <source>
        <dbReference type="ARBA" id="ARBA00004571"/>
    </source>
</evidence>
<keyword evidence="13" id="KW-1185">Reference proteome</keyword>
<dbReference type="SUPFAM" id="SSF56935">
    <property type="entry name" value="Porins"/>
    <property type="match status" value="1"/>
</dbReference>
<gene>
    <name evidence="12" type="ORF">D8S85_14995</name>
</gene>
<dbReference type="OrthoDB" id="910296at2"/>
<evidence type="ECO:0000256" key="3">
    <source>
        <dbReference type="ARBA" id="ARBA00022452"/>
    </source>
</evidence>
<name>A0A3S9VZX7_9BACT</name>
<sequence>MNRVKEAVLAILFMLFTLSTFAQTGSVKGKIIDAKTKKPLEFVNVSIRAIETQKPLTGTVSDSTGVFRINRVKNGTYILSASFIGYKSVEKEFTISPTARNVNVKNILLEEDNQVIDEIKVVGQRAQMRFEIDKKVFDVESNISQAGGSASELLENIPSIEVDNEGEISLRGNSSVTIWINGKASGLSADNQAQILEQIPAESIERIELITNPSAKFSPEGTSGIINIILKKNRKAGYYGSFQIGADILGGYNTSGSINYSSGKIESYLNIGYRQRKSGSKDYSDRINLDDQGNPVSYLNQNGRRDRKGGALFTGVGLTFHLTQTDHIGIEGFGHFGNRNSNNTIRYESDVPGSFSSSERISNSDNSSKGGNVNLDYKHEFSEKSNIIARASWDLWVSDGTSTYKQHSLYQQNKEISSWQKQESDNRSQSWEFQADYVNQFSEESKLETGYKGTLSRQKSPVETYSGETETTAVFDELLYNKYSYNRNIQALYVTFSTKVNSFGLQLGLRGEYTDTETKSLGYERTEATAHPYKDNYFSLFPSLFLSYSLPQNHEIQVNYTRRISRPRGWQLNPFMDMTDSLNISFGNPYLSPEYSNSFELNYIKTWEKHTLSVSTYYRNTDNVIQRIRYREGDVMKSTSANITQSSSAGAEIVAKNKLLKFLDFTTTLNFYYNELEGFSYLPADADAPVTGERDDNFSWTGKIIANAILPHAISLQATGSYNSKQIIAQGHREANYRLDLGARKFFFDRKINLSISVQDILNSRNWHSITSGNGFKQDSDSWRKGGVFRFTLSYNFGNMKASKQKQQRTSEGMNNIIEEF</sequence>
<dbReference type="InterPro" id="IPR008969">
    <property type="entry name" value="CarboxyPept-like_regulatory"/>
</dbReference>
<proteinExistence type="inferred from homology"/>
<dbReference type="InterPro" id="IPR039426">
    <property type="entry name" value="TonB-dep_rcpt-like"/>
</dbReference>
<evidence type="ECO:0000256" key="4">
    <source>
        <dbReference type="ARBA" id="ARBA00022692"/>
    </source>
</evidence>
<dbReference type="InterPro" id="IPR036942">
    <property type="entry name" value="Beta-barrel_TonB_sf"/>
</dbReference>
<feature type="chain" id="PRO_5019039950" evidence="9">
    <location>
        <begin position="23"/>
        <end position="821"/>
    </location>
</feature>
<evidence type="ECO:0000256" key="9">
    <source>
        <dbReference type="SAM" id="SignalP"/>
    </source>
</evidence>
<reference evidence="12 13" key="1">
    <citation type="submission" date="2018-10" db="EMBL/GenBank/DDBJ databases">
        <title>Butyricimonas faecalis sp. nov., isolated from human faeces and emended description of the genus Butyricimonas.</title>
        <authorList>
            <person name="Le Roy T."/>
            <person name="Van der Smissen P."/>
            <person name="Paquot A."/>
            <person name="Delzenne N."/>
            <person name="Muccioli G."/>
            <person name="Collet J.-F."/>
            <person name="Cani P.D."/>
        </authorList>
    </citation>
    <scope>NUCLEOTIDE SEQUENCE [LARGE SCALE GENOMIC DNA]</scope>
    <source>
        <strain evidence="12 13">H184</strain>
    </source>
</reference>
<accession>A0A3S9VZX7</accession>
<feature type="compositionally biased region" description="Low complexity" evidence="8">
    <location>
        <begin position="354"/>
        <end position="368"/>
    </location>
</feature>
<dbReference type="InterPro" id="IPR041700">
    <property type="entry name" value="OMP_b-brl_3"/>
</dbReference>
<dbReference type="SUPFAM" id="SSF49464">
    <property type="entry name" value="Carboxypeptidase regulatory domain-like"/>
    <property type="match status" value="1"/>
</dbReference>
<evidence type="ECO:0000259" key="11">
    <source>
        <dbReference type="Pfam" id="PF14905"/>
    </source>
</evidence>
<keyword evidence="2 7" id="KW-0813">Transport</keyword>
<feature type="domain" description="TonB-dependent receptor plug" evidence="10">
    <location>
        <begin position="144"/>
        <end position="224"/>
    </location>
</feature>
<dbReference type="RefSeq" id="WP_127075334.1">
    <property type="nucleotide sequence ID" value="NZ_CP032819.1"/>
</dbReference>
<dbReference type="PANTHER" id="PTHR40980">
    <property type="entry name" value="PLUG DOMAIN-CONTAINING PROTEIN"/>
    <property type="match status" value="1"/>
</dbReference>
<dbReference type="Gene3D" id="2.60.40.1120">
    <property type="entry name" value="Carboxypeptidase-like, regulatory domain"/>
    <property type="match status" value="1"/>
</dbReference>
<dbReference type="AlphaFoldDB" id="A0A3S9VZX7"/>
<dbReference type="EMBL" id="CP032819">
    <property type="protein sequence ID" value="AZS32058.1"/>
    <property type="molecule type" value="Genomic_DNA"/>
</dbReference>
<feature type="region of interest" description="Disordered" evidence="8">
    <location>
        <begin position="351"/>
        <end position="371"/>
    </location>
</feature>
<dbReference type="Pfam" id="PF13715">
    <property type="entry name" value="CarbopepD_reg_2"/>
    <property type="match status" value="1"/>
</dbReference>
<evidence type="ECO:0000256" key="7">
    <source>
        <dbReference type="PROSITE-ProRule" id="PRU01360"/>
    </source>
</evidence>
<dbReference type="InterPro" id="IPR012910">
    <property type="entry name" value="Plug_dom"/>
</dbReference>
<dbReference type="InterPro" id="IPR037066">
    <property type="entry name" value="Plug_dom_sf"/>
</dbReference>
<evidence type="ECO:0000313" key="12">
    <source>
        <dbReference type="EMBL" id="AZS32058.1"/>
    </source>
</evidence>
<dbReference type="KEGG" id="buy:D8S85_14995"/>
<comment type="similarity">
    <text evidence="7">Belongs to the TonB-dependent receptor family.</text>
</comment>
<keyword evidence="6 7" id="KW-0998">Cell outer membrane</keyword>
<dbReference type="PANTHER" id="PTHR40980:SF4">
    <property type="entry name" value="TONB-DEPENDENT RECEPTOR-LIKE BETA-BARREL DOMAIN-CONTAINING PROTEIN"/>
    <property type="match status" value="1"/>
</dbReference>
<keyword evidence="4 7" id="KW-0812">Transmembrane</keyword>
<evidence type="ECO:0000256" key="5">
    <source>
        <dbReference type="ARBA" id="ARBA00023136"/>
    </source>
</evidence>
<keyword evidence="12" id="KW-0675">Receptor</keyword>
<organism evidence="12 13">
    <name type="scientific">Butyricimonas faecalis</name>
    <dbReference type="NCBI Taxonomy" id="2093856"/>
    <lineage>
        <taxon>Bacteria</taxon>
        <taxon>Pseudomonadati</taxon>
        <taxon>Bacteroidota</taxon>
        <taxon>Bacteroidia</taxon>
        <taxon>Bacteroidales</taxon>
        <taxon>Odoribacteraceae</taxon>
        <taxon>Butyricimonas</taxon>
    </lineage>
</organism>
<comment type="subcellular location">
    <subcellularLocation>
        <location evidence="1 7">Cell outer membrane</location>
        <topology evidence="1 7">Multi-pass membrane protein</topology>
    </subcellularLocation>
</comment>
<keyword evidence="3 7" id="KW-1134">Transmembrane beta strand</keyword>
<feature type="signal peptide" evidence="9">
    <location>
        <begin position="1"/>
        <end position="22"/>
    </location>
</feature>
<evidence type="ECO:0000259" key="10">
    <source>
        <dbReference type="Pfam" id="PF07715"/>
    </source>
</evidence>
<dbReference type="Pfam" id="PF14905">
    <property type="entry name" value="OMP_b-brl_3"/>
    <property type="match status" value="1"/>
</dbReference>
<keyword evidence="9" id="KW-0732">Signal</keyword>
<evidence type="ECO:0000256" key="6">
    <source>
        <dbReference type="ARBA" id="ARBA00023237"/>
    </source>
</evidence>
<dbReference type="Proteomes" id="UP000270673">
    <property type="component" value="Chromosome"/>
</dbReference>
<dbReference type="Gene3D" id="2.40.170.20">
    <property type="entry name" value="TonB-dependent receptor, beta-barrel domain"/>
    <property type="match status" value="1"/>
</dbReference>
<keyword evidence="5 7" id="KW-0472">Membrane</keyword>
<evidence type="ECO:0000256" key="8">
    <source>
        <dbReference type="SAM" id="MobiDB-lite"/>
    </source>
</evidence>
<dbReference type="PROSITE" id="PS52016">
    <property type="entry name" value="TONB_DEPENDENT_REC_3"/>
    <property type="match status" value="1"/>
</dbReference>
<dbReference type="GO" id="GO:0009279">
    <property type="term" value="C:cell outer membrane"/>
    <property type="evidence" value="ECO:0007669"/>
    <property type="project" value="UniProtKB-SubCell"/>
</dbReference>
<evidence type="ECO:0000256" key="2">
    <source>
        <dbReference type="ARBA" id="ARBA00022448"/>
    </source>
</evidence>
<evidence type="ECO:0000313" key="13">
    <source>
        <dbReference type="Proteomes" id="UP000270673"/>
    </source>
</evidence>
<dbReference type="Gene3D" id="2.170.130.10">
    <property type="entry name" value="TonB-dependent receptor, plug domain"/>
    <property type="match status" value="1"/>
</dbReference>